<dbReference type="EMBL" id="PQIB02000009">
    <property type="protein sequence ID" value="RLM98295.1"/>
    <property type="molecule type" value="Genomic_DNA"/>
</dbReference>
<sequence>MEEEARPSKKARGGAGSGLTALALRLAKQLAEGGGQNQNLVFSPVSIHAALSLVAARARGTTLHELLALLGAASRDELAEFARGVAERSGSRGAPLVAFACGLWHEKTVALKPAYHAAAVESHKAETRAADFNSKPEEAIEEINSWVSKATKNLITSILPRGSVHSSTSLVIANAVYFKGTWSMPFDKKDTETRQFHLLDGRTVRAPFLRARKDQAIAAHKGFKVLKLSYRPYRLPHWQDMYVTLSGRGRQKQGSGSDDEQPRFSMCVFLPDARDGLPGLVDEMASDPKFLWDHLPANRLETGEVRLPKFKLSFSSRINGVLDSQKKWRS</sequence>
<dbReference type="InterPro" id="IPR023796">
    <property type="entry name" value="Serpin_dom"/>
</dbReference>
<dbReference type="GO" id="GO:0004867">
    <property type="term" value="F:serine-type endopeptidase inhibitor activity"/>
    <property type="evidence" value="ECO:0007669"/>
    <property type="project" value="InterPro"/>
</dbReference>
<accession>A0A3L6R7G9</accession>
<evidence type="ECO:0000259" key="3">
    <source>
        <dbReference type="SMART" id="SM00093"/>
    </source>
</evidence>
<dbReference type="GO" id="GO:0005615">
    <property type="term" value="C:extracellular space"/>
    <property type="evidence" value="ECO:0007669"/>
    <property type="project" value="InterPro"/>
</dbReference>
<evidence type="ECO:0000313" key="5">
    <source>
        <dbReference type="Proteomes" id="UP000275267"/>
    </source>
</evidence>
<gene>
    <name evidence="4" type="ORF">C2845_PM06G24810</name>
</gene>
<dbReference type="SMART" id="SM00093">
    <property type="entry name" value="SERPIN"/>
    <property type="match status" value="1"/>
</dbReference>
<dbReference type="AlphaFoldDB" id="A0A3L6R7G9"/>
<dbReference type="Pfam" id="PF00079">
    <property type="entry name" value="Serpin"/>
    <property type="match status" value="1"/>
</dbReference>
<dbReference type="Gene3D" id="2.30.39.10">
    <property type="entry name" value="Alpha-1-antitrypsin, domain 1"/>
    <property type="match status" value="1"/>
</dbReference>
<dbReference type="OrthoDB" id="1063785at2759"/>
<keyword evidence="5" id="KW-1185">Reference proteome</keyword>
<dbReference type="InterPro" id="IPR000215">
    <property type="entry name" value="Serpin_fam"/>
</dbReference>
<feature type="domain" description="Serpin" evidence="3">
    <location>
        <begin position="24"/>
        <end position="330"/>
    </location>
</feature>
<dbReference type="Proteomes" id="UP000275267">
    <property type="component" value="Unassembled WGS sequence"/>
</dbReference>
<evidence type="ECO:0000256" key="2">
    <source>
        <dbReference type="RuleBase" id="RU000411"/>
    </source>
</evidence>
<evidence type="ECO:0000256" key="1">
    <source>
        <dbReference type="ARBA" id="ARBA00009500"/>
    </source>
</evidence>
<reference evidence="5" key="1">
    <citation type="journal article" date="2019" name="Nat. Commun.">
        <title>The genome of broomcorn millet.</title>
        <authorList>
            <person name="Zou C."/>
            <person name="Miki D."/>
            <person name="Li D."/>
            <person name="Tang Q."/>
            <person name="Xiao L."/>
            <person name="Rajput S."/>
            <person name="Deng P."/>
            <person name="Jia W."/>
            <person name="Huang R."/>
            <person name="Zhang M."/>
            <person name="Sun Y."/>
            <person name="Hu J."/>
            <person name="Fu X."/>
            <person name="Schnable P.S."/>
            <person name="Li F."/>
            <person name="Zhang H."/>
            <person name="Feng B."/>
            <person name="Zhu X."/>
            <person name="Liu R."/>
            <person name="Schnable J.C."/>
            <person name="Zhu J.-K."/>
            <person name="Zhang H."/>
        </authorList>
    </citation>
    <scope>NUCLEOTIDE SEQUENCE [LARGE SCALE GENOMIC DNA]</scope>
</reference>
<organism evidence="4 5">
    <name type="scientific">Panicum miliaceum</name>
    <name type="common">Proso millet</name>
    <name type="synonym">Broomcorn millet</name>
    <dbReference type="NCBI Taxonomy" id="4540"/>
    <lineage>
        <taxon>Eukaryota</taxon>
        <taxon>Viridiplantae</taxon>
        <taxon>Streptophyta</taxon>
        <taxon>Embryophyta</taxon>
        <taxon>Tracheophyta</taxon>
        <taxon>Spermatophyta</taxon>
        <taxon>Magnoliopsida</taxon>
        <taxon>Liliopsida</taxon>
        <taxon>Poales</taxon>
        <taxon>Poaceae</taxon>
        <taxon>PACMAD clade</taxon>
        <taxon>Panicoideae</taxon>
        <taxon>Panicodae</taxon>
        <taxon>Paniceae</taxon>
        <taxon>Panicinae</taxon>
        <taxon>Panicum</taxon>
        <taxon>Panicum sect. Panicum</taxon>
    </lineage>
</organism>
<dbReference type="InterPro" id="IPR042185">
    <property type="entry name" value="Serpin_sf_2"/>
</dbReference>
<dbReference type="PANTHER" id="PTHR11461">
    <property type="entry name" value="SERINE PROTEASE INHIBITOR, SERPIN"/>
    <property type="match status" value="1"/>
</dbReference>
<name>A0A3L6R7G9_PANMI</name>
<evidence type="ECO:0000313" key="4">
    <source>
        <dbReference type="EMBL" id="RLM98295.1"/>
    </source>
</evidence>
<comment type="caution">
    <text evidence="4">The sequence shown here is derived from an EMBL/GenBank/DDBJ whole genome shotgun (WGS) entry which is preliminary data.</text>
</comment>
<dbReference type="PANTHER" id="PTHR11461:SF379">
    <property type="entry name" value="SERPIN DOMAIN-CONTAINING PROTEIN"/>
    <property type="match status" value="1"/>
</dbReference>
<dbReference type="InterPro" id="IPR042178">
    <property type="entry name" value="Serpin_sf_1"/>
</dbReference>
<dbReference type="SUPFAM" id="SSF56574">
    <property type="entry name" value="Serpins"/>
    <property type="match status" value="1"/>
</dbReference>
<dbReference type="InterPro" id="IPR036186">
    <property type="entry name" value="Serpin_sf"/>
</dbReference>
<dbReference type="STRING" id="4540.A0A3L6R7G9"/>
<protein>
    <recommendedName>
        <fullName evidence="3">Serpin domain-containing protein</fullName>
    </recommendedName>
</protein>
<dbReference type="Gene3D" id="3.30.497.10">
    <property type="entry name" value="Antithrombin, subunit I, domain 2"/>
    <property type="match status" value="1"/>
</dbReference>
<comment type="similarity">
    <text evidence="1 2">Belongs to the serpin family.</text>
</comment>
<proteinExistence type="inferred from homology"/>